<name>A0A3E0TNE7_9GAMM</name>
<dbReference type="OrthoDB" id="5772660at2"/>
<organism evidence="1 2">
    <name type="scientific">Thalassotalea euphylliae</name>
    <dbReference type="NCBI Taxonomy" id="1655234"/>
    <lineage>
        <taxon>Bacteria</taxon>
        <taxon>Pseudomonadati</taxon>
        <taxon>Pseudomonadota</taxon>
        <taxon>Gammaproteobacteria</taxon>
        <taxon>Alteromonadales</taxon>
        <taxon>Colwelliaceae</taxon>
        <taxon>Thalassotalea</taxon>
    </lineage>
</organism>
<accession>A0A3E0TNE7</accession>
<sequence>MDFLNVMPSKRLLTLAGGGLLMAASVMVSRPALSQTVASQAAHQESSELSSTGQVGQLLEPEQQSQPDAGKSPMLIASPNICELSEGTYLCEMKAALIWEMPQTGHYCLYEQDELQPLKCWPSHWSGSHVMTFQSDKPVTYVLRAYQSANLLGDVIVQANINVIGTLEQRIRAKRRRRFLRIF</sequence>
<dbReference type="Pfam" id="PF11456">
    <property type="entry name" value="DUF3019"/>
    <property type="match status" value="1"/>
</dbReference>
<dbReference type="InterPro" id="IPR021559">
    <property type="entry name" value="DUF3019"/>
</dbReference>
<reference evidence="1 2" key="1">
    <citation type="submission" date="2018-08" db="EMBL/GenBank/DDBJ databases">
        <title>Thalassotalea euphylliae genome.</title>
        <authorList>
            <person name="Summers S."/>
            <person name="Rice S.A."/>
            <person name="Freckelton M.L."/>
            <person name="Nedved B.T."/>
            <person name="Hadfield M.G."/>
        </authorList>
    </citation>
    <scope>NUCLEOTIDE SEQUENCE [LARGE SCALE GENOMIC DNA]</scope>
    <source>
        <strain evidence="1 2">H1</strain>
    </source>
</reference>
<proteinExistence type="predicted"/>
<dbReference type="RefSeq" id="WP_116006906.1">
    <property type="nucleotide sequence ID" value="NZ_QUOU01000001.1"/>
</dbReference>
<dbReference type="EMBL" id="QUOU01000001">
    <property type="protein sequence ID" value="REL25780.1"/>
    <property type="molecule type" value="Genomic_DNA"/>
</dbReference>
<evidence type="ECO:0000313" key="1">
    <source>
        <dbReference type="EMBL" id="REL25780.1"/>
    </source>
</evidence>
<evidence type="ECO:0000313" key="2">
    <source>
        <dbReference type="Proteomes" id="UP000256478"/>
    </source>
</evidence>
<dbReference type="Proteomes" id="UP000256478">
    <property type="component" value="Unassembled WGS sequence"/>
</dbReference>
<dbReference type="AlphaFoldDB" id="A0A3E0TNE7"/>
<gene>
    <name evidence="1" type="ORF">DXX93_03880</name>
</gene>
<protein>
    <submittedName>
        <fullName evidence="1">DUF3019 domain-containing protein</fullName>
    </submittedName>
</protein>
<comment type="caution">
    <text evidence="1">The sequence shown here is derived from an EMBL/GenBank/DDBJ whole genome shotgun (WGS) entry which is preliminary data.</text>
</comment>